<comment type="caution">
    <text evidence="1">The sequence shown here is derived from an EMBL/GenBank/DDBJ whole genome shotgun (WGS) entry which is preliminary data.</text>
</comment>
<dbReference type="InterPro" id="IPR009899">
    <property type="entry name" value="ArdA"/>
</dbReference>
<name>A0A9X3TS81_9BACL</name>
<dbReference type="InterPro" id="IPR041895">
    <property type="entry name" value="ArdA_dom1"/>
</dbReference>
<gene>
    <name evidence="1" type="ORF">O3V59_14025</name>
</gene>
<reference evidence="1" key="1">
    <citation type="submission" date="2022-12" db="EMBL/GenBank/DDBJ databases">
        <title>Draft genome sequence of the thermophilic strain Brevibacillus thermoruber HT42, isolated from Los Humeros, Puebla, Mexico, with biotechnological potential.</title>
        <authorList>
            <person name="Lara Sanchez J."/>
            <person name="Solis Palacios R."/>
            <person name="Bustos Baena A.S."/>
            <person name="Ruz Baez A.E."/>
            <person name="Espinosa Luna G."/>
            <person name="Oliart Ros R.M."/>
        </authorList>
    </citation>
    <scope>NUCLEOTIDE SEQUENCE</scope>
    <source>
        <strain evidence="1">HT42</strain>
    </source>
</reference>
<dbReference type="AlphaFoldDB" id="A0A9X3TS81"/>
<dbReference type="Pfam" id="PF07275">
    <property type="entry name" value="ArdA"/>
    <property type="match status" value="1"/>
</dbReference>
<dbReference type="Gene3D" id="3.10.20.480">
    <property type="entry name" value="Antirestriction protein ArdA, domain 1"/>
    <property type="match status" value="1"/>
</dbReference>
<dbReference type="RefSeq" id="WP_271140374.1">
    <property type="nucleotide sequence ID" value="NZ_JAPYYP010000017.1"/>
</dbReference>
<dbReference type="Proteomes" id="UP001151071">
    <property type="component" value="Unassembled WGS sequence"/>
</dbReference>
<proteinExistence type="predicted"/>
<accession>A0A9X3TS81</accession>
<organism evidence="1 2">
    <name type="scientific">Brevibacillus thermoruber</name>
    <dbReference type="NCBI Taxonomy" id="33942"/>
    <lineage>
        <taxon>Bacteria</taxon>
        <taxon>Bacillati</taxon>
        <taxon>Bacillota</taxon>
        <taxon>Bacilli</taxon>
        <taxon>Bacillales</taxon>
        <taxon>Paenibacillaceae</taxon>
        <taxon>Brevibacillus</taxon>
    </lineage>
</organism>
<dbReference type="EMBL" id="JAPYYP010000017">
    <property type="protein sequence ID" value="MDA5109483.1"/>
    <property type="molecule type" value="Genomic_DNA"/>
</dbReference>
<evidence type="ECO:0000313" key="2">
    <source>
        <dbReference type="Proteomes" id="UP001151071"/>
    </source>
</evidence>
<keyword evidence="2" id="KW-1185">Reference proteome</keyword>
<protein>
    <submittedName>
        <fullName evidence="1">Antirestriction protein ArdA</fullName>
    </submittedName>
</protein>
<sequence length="164" mass="18779">MQIQIYVTGEGETVGRWLSLPMHPDDLRKAMQEIADGNEALEIRDFEAPFIIERDDDVFTVNEVAAVMAQYDHRLVYALCGCTDNADQVIRILNGGQFRVYYDVDSLYDVADAMVRSGYYGRVPVTLKRFLDYDKLVRELADAGWHFQPEVRVAVQPFYAMDAN</sequence>
<evidence type="ECO:0000313" key="1">
    <source>
        <dbReference type="EMBL" id="MDA5109483.1"/>
    </source>
</evidence>